<reference evidence="2 3" key="1">
    <citation type="submission" date="2021-01" db="EMBL/GenBank/DDBJ databases">
        <title>Whole genome shotgun sequence of Planotetraspora phitsanulokensis NBRC 104273.</title>
        <authorList>
            <person name="Komaki H."/>
            <person name="Tamura T."/>
        </authorList>
    </citation>
    <scope>NUCLEOTIDE SEQUENCE [LARGE SCALE GENOMIC DNA]</scope>
    <source>
        <strain evidence="2 3">NBRC 104273</strain>
    </source>
</reference>
<evidence type="ECO:0000256" key="1">
    <source>
        <dbReference type="SAM" id="MobiDB-lite"/>
    </source>
</evidence>
<evidence type="ECO:0000313" key="3">
    <source>
        <dbReference type="Proteomes" id="UP000622547"/>
    </source>
</evidence>
<protein>
    <submittedName>
        <fullName evidence="2">Uncharacterized protein</fullName>
    </submittedName>
</protein>
<name>A0A8J3UBK9_9ACTN</name>
<evidence type="ECO:0000313" key="2">
    <source>
        <dbReference type="EMBL" id="GII42429.1"/>
    </source>
</evidence>
<gene>
    <name evidence="2" type="ORF">Pph01_74320</name>
</gene>
<accession>A0A8J3UBK9</accession>
<dbReference type="EMBL" id="BOOP01000043">
    <property type="protein sequence ID" value="GII42429.1"/>
    <property type="molecule type" value="Genomic_DNA"/>
</dbReference>
<dbReference type="Proteomes" id="UP000622547">
    <property type="component" value="Unassembled WGS sequence"/>
</dbReference>
<comment type="caution">
    <text evidence="2">The sequence shown here is derived from an EMBL/GenBank/DDBJ whole genome shotgun (WGS) entry which is preliminary data.</text>
</comment>
<feature type="compositionally biased region" description="Basic and acidic residues" evidence="1">
    <location>
        <begin position="58"/>
        <end position="80"/>
    </location>
</feature>
<feature type="region of interest" description="Disordered" evidence="1">
    <location>
        <begin position="34"/>
        <end position="88"/>
    </location>
</feature>
<keyword evidence="3" id="KW-1185">Reference proteome</keyword>
<proteinExistence type="predicted"/>
<sequence>MARGDDLDEVDARDARHERAAQFVEPVGGGREVRLFPGLKPEGVPERLAAHSALRGTRGKEEKDRQERDQDGETAADRLRAQVPRQPP</sequence>
<organism evidence="2 3">
    <name type="scientific">Planotetraspora phitsanulokensis</name>
    <dbReference type="NCBI Taxonomy" id="575192"/>
    <lineage>
        <taxon>Bacteria</taxon>
        <taxon>Bacillati</taxon>
        <taxon>Actinomycetota</taxon>
        <taxon>Actinomycetes</taxon>
        <taxon>Streptosporangiales</taxon>
        <taxon>Streptosporangiaceae</taxon>
        <taxon>Planotetraspora</taxon>
    </lineage>
</organism>
<dbReference type="AlphaFoldDB" id="A0A8J3UBK9"/>